<protein>
    <submittedName>
        <fullName evidence="1">Uncharacterized protein</fullName>
    </submittedName>
</protein>
<gene>
    <name evidence="1" type="ORF">ADICEAN_04208</name>
</gene>
<dbReference type="AlphaFoldDB" id="M7N044"/>
<proteinExistence type="predicted"/>
<dbReference type="STRING" id="1279009.ADICEAN_04208"/>
<keyword evidence="2" id="KW-1185">Reference proteome</keyword>
<dbReference type="RefSeq" id="WP_009197583.1">
    <property type="nucleotide sequence ID" value="NZ_AODQ01000213.1"/>
</dbReference>
<comment type="caution">
    <text evidence="1">The sequence shown here is derived from an EMBL/GenBank/DDBJ whole genome shotgun (WGS) entry which is preliminary data.</text>
</comment>
<evidence type="ECO:0000313" key="2">
    <source>
        <dbReference type="Proteomes" id="UP000011910"/>
    </source>
</evidence>
<evidence type="ECO:0000313" key="1">
    <source>
        <dbReference type="EMBL" id="EMR00667.1"/>
    </source>
</evidence>
<organism evidence="1 2">
    <name type="scientific">Cesiribacter andamanensis AMV16</name>
    <dbReference type="NCBI Taxonomy" id="1279009"/>
    <lineage>
        <taxon>Bacteria</taxon>
        <taxon>Pseudomonadati</taxon>
        <taxon>Bacteroidota</taxon>
        <taxon>Cytophagia</taxon>
        <taxon>Cytophagales</taxon>
        <taxon>Cesiribacteraceae</taxon>
        <taxon>Cesiribacter</taxon>
    </lineage>
</organism>
<name>M7N044_9BACT</name>
<reference evidence="1 2" key="1">
    <citation type="journal article" date="2013" name="Genome Announc.">
        <title>Draft Genome Sequence of Cesiribacter andamanensis Strain AMV16T, Isolated from a Soil Sample from a Mud Volcano in the Andaman Islands, India.</title>
        <authorList>
            <person name="Shivaji S."/>
            <person name="Ara S."/>
            <person name="Begum Z."/>
            <person name="Srinivas T.N."/>
            <person name="Singh A."/>
            <person name="Kumar Pinnaka A."/>
        </authorList>
    </citation>
    <scope>NUCLEOTIDE SEQUENCE [LARGE SCALE GENOMIC DNA]</scope>
    <source>
        <strain evidence="1 2">AMV16</strain>
    </source>
</reference>
<dbReference type="Proteomes" id="UP000011910">
    <property type="component" value="Unassembled WGS sequence"/>
</dbReference>
<dbReference type="EMBL" id="AODQ01000213">
    <property type="protein sequence ID" value="EMR00667.1"/>
    <property type="molecule type" value="Genomic_DNA"/>
</dbReference>
<sequence>MERVRHHIKNSRRLRRIKHFLISIRIRNRQVSLFRLLAILWISWARPMCLSGPMGWRLT</sequence>
<accession>M7N044</accession>